<dbReference type="PANTHER" id="PTHR30093:SF34">
    <property type="entry name" value="PREPILIN PEPTIDASE-DEPENDENT PROTEIN D"/>
    <property type="match status" value="1"/>
</dbReference>
<dbReference type="GO" id="GO:0043107">
    <property type="term" value="P:type IV pilus-dependent motility"/>
    <property type="evidence" value="ECO:0007669"/>
    <property type="project" value="TreeGrafter"/>
</dbReference>
<keyword evidence="4" id="KW-1133">Transmembrane helix</keyword>
<dbReference type="InterPro" id="IPR001082">
    <property type="entry name" value="Pilin"/>
</dbReference>
<protein>
    <submittedName>
        <fullName evidence="5">Pilin</fullName>
    </submittedName>
</protein>
<dbReference type="Gene3D" id="3.30.700.10">
    <property type="entry name" value="Glycoprotein, Type 4 Pilin"/>
    <property type="match status" value="1"/>
</dbReference>
<organism evidence="5 6">
    <name type="scientific">Vibrio metoecus</name>
    <dbReference type="NCBI Taxonomy" id="1481663"/>
    <lineage>
        <taxon>Bacteria</taxon>
        <taxon>Pseudomonadati</taxon>
        <taxon>Pseudomonadota</taxon>
        <taxon>Gammaproteobacteria</taxon>
        <taxon>Vibrionales</taxon>
        <taxon>Vibrionaceae</taxon>
        <taxon>Vibrio</taxon>
    </lineage>
</organism>
<proteinExistence type="inferred from homology"/>
<dbReference type="GO" id="GO:0044096">
    <property type="term" value="C:type IV pilus"/>
    <property type="evidence" value="ECO:0007669"/>
    <property type="project" value="TreeGrafter"/>
</dbReference>
<comment type="caution">
    <text evidence="5">The sequence shown here is derived from an EMBL/GenBank/DDBJ whole genome shotgun (WGS) entry which is preliminary data.</text>
</comment>
<evidence type="ECO:0000256" key="1">
    <source>
        <dbReference type="ARBA" id="ARBA00005233"/>
    </source>
</evidence>
<name>A0A0N8UHW8_VIBMT</name>
<dbReference type="EMBL" id="LCUF01000005">
    <property type="protein sequence ID" value="KQA23954.1"/>
    <property type="molecule type" value="Genomic_DNA"/>
</dbReference>
<dbReference type="Pfam" id="PF07963">
    <property type="entry name" value="N_methyl"/>
    <property type="match status" value="1"/>
</dbReference>
<dbReference type="AlphaFoldDB" id="A0A0N8UHW8"/>
<sequence>MKAYKNKQQKGFTLIELMIVVAVIGVLAAIAVPQYQKYTQKAALASALATVTALKTNYEDYVATSGAAPTSSSAIGATTFSLGDITVTSGAISVNLTKGPALNSSITLTRSGMGQWECRISGAVVNNGITINGCP</sequence>
<dbReference type="SUPFAM" id="SSF54523">
    <property type="entry name" value="Pili subunits"/>
    <property type="match status" value="1"/>
</dbReference>
<dbReference type="Pfam" id="PF00114">
    <property type="entry name" value="Pilin"/>
    <property type="match status" value="1"/>
</dbReference>
<dbReference type="InterPro" id="IPR012902">
    <property type="entry name" value="N_methyl_site"/>
</dbReference>
<evidence type="ECO:0000313" key="6">
    <source>
        <dbReference type="Proteomes" id="UP000053724"/>
    </source>
</evidence>
<accession>A0A0N8UHW8</accession>
<keyword evidence="2" id="KW-0488">Methylation</keyword>
<dbReference type="PATRIC" id="fig|1481663.8.peg.3996"/>
<dbReference type="NCBIfam" id="TIGR02532">
    <property type="entry name" value="IV_pilin_GFxxxE"/>
    <property type="match status" value="1"/>
</dbReference>
<keyword evidence="4" id="KW-0812">Transmembrane</keyword>
<gene>
    <name evidence="5" type="ORF">AAY55_05565</name>
</gene>
<dbReference type="GO" id="GO:0007155">
    <property type="term" value="P:cell adhesion"/>
    <property type="evidence" value="ECO:0007669"/>
    <property type="project" value="InterPro"/>
</dbReference>
<dbReference type="InterPro" id="IPR045584">
    <property type="entry name" value="Pilin-like"/>
</dbReference>
<dbReference type="Proteomes" id="UP000053724">
    <property type="component" value="Unassembled WGS sequence"/>
</dbReference>
<evidence type="ECO:0000256" key="3">
    <source>
        <dbReference type="RuleBase" id="RU000389"/>
    </source>
</evidence>
<comment type="similarity">
    <text evidence="1 3">Belongs to the N-Me-Phe pilin family.</text>
</comment>
<evidence type="ECO:0000256" key="2">
    <source>
        <dbReference type="ARBA" id="ARBA00022481"/>
    </source>
</evidence>
<dbReference type="PANTHER" id="PTHR30093">
    <property type="entry name" value="GENERAL SECRETION PATHWAY PROTEIN G"/>
    <property type="match status" value="1"/>
</dbReference>
<reference evidence="5 6" key="1">
    <citation type="journal article" date="2015" name="Genome Biol. Evol.">
        <title>The Dynamics of Genetic Interactions between Vibrio metoecus and Vibrio cholerae, Two Close Relatives Co-Occurring in the Environment.</title>
        <authorList>
            <person name="Orata F.D."/>
            <person name="Kirchberger P.C."/>
            <person name="Meheust R."/>
            <person name="Barlow E.J."/>
            <person name="Tarr C.L."/>
            <person name="Boucher Y."/>
        </authorList>
    </citation>
    <scope>NUCLEOTIDE SEQUENCE [LARGE SCALE GENOMIC DNA]</scope>
    <source>
        <strain evidence="5 6">08-2459</strain>
    </source>
</reference>
<keyword evidence="4" id="KW-0472">Membrane</keyword>
<keyword evidence="3" id="KW-0281">Fimbrium</keyword>
<dbReference type="PROSITE" id="PS00409">
    <property type="entry name" value="PROKAR_NTER_METHYL"/>
    <property type="match status" value="1"/>
</dbReference>
<evidence type="ECO:0000256" key="4">
    <source>
        <dbReference type="SAM" id="Phobius"/>
    </source>
</evidence>
<evidence type="ECO:0000313" key="5">
    <source>
        <dbReference type="EMBL" id="KQA23954.1"/>
    </source>
</evidence>
<dbReference type="RefSeq" id="WP_055027548.1">
    <property type="nucleotide sequence ID" value="NZ_CP035688.1"/>
</dbReference>
<feature type="transmembrane region" description="Helical" evidence="4">
    <location>
        <begin position="12"/>
        <end position="32"/>
    </location>
</feature>